<dbReference type="EMBL" id="AK372258">
    <property type="protein sequence ID" value="BAK03456.1"/>
    <property type="molecule type" value="mRNA"/>
</dbReference>
<evidence type="ECO:0000256" key="1">
    <source>
        <dbReference type="SAM" id="Phobius"/>
    </source>
</evidence>
<evidence type="ECO:0000313" key="2">
    <source>
        <dbReference type="EMBL" id="BAK03456.1"/>
    </source>
</evidence>
<keyword evidence="1" id="KW-0812">Transmembrane</keyword>
<proteinExistence type="evidence at transcript level"/>
<reference evidence="2" key="1">
    <citation type="journal article" date="2011" name="Plant Physiol.">
        <title>Comprehensive sequence analysis of 24,783 barley full-length cDNAs derived from 12 clone libraries.</title>
        <authorList>
            <person name="Matsumoto T."/>
            <person name="Tanaka T."/>
            <person name="Sakai H."/>
            <person name="Amano N."/>
            <person name="Kanamori H."/>
            <person name="Kurita K."/>
            <person name="Kikuta A."/>
            <person name="Kamiya K."/>
            <person name="Yamamoto M."/>
            <person name="Ikawa H."/>
            <person name="Fujii N."/>
            <person name="Hori K."/>
            <person name="Itoh T."/>
            <person name="Sato K."/>
        </authorList>
    </citation>
    <scope>NUCLEOTIDE SEQUENCE</scope>
</reference>
<sequence length="95" mass="10749">MIGLLSEFYMNTTYFNLFVFLMFASTFKVLTGLSLAIVLARFLSERSMMSSTPEPRSQGYNLVRWEFIQVICSSGNGVPWALEIPRVASVVSLRL</sequence>
<accession>F2E7Y4</accession>
<protein>
    <submittedName>
        <fullName evidence="2">Predicted protein</fullName>
    </submittedName>
</protein>
<organism evidence="2">
    <name type="scientific">Hordeum vulgare subsp. vulgare</name>
    <name type="common">Domesticated barley</name>
    <dbReference type="NCBI Taxonomy" id="112509"/>
    <lineage>
        <taxon>Eukaryota</taxon>
        <taxon>Viridiplantae</taxon>
        <taxon>Streptophyta</taxon>
        <taxon>Embryophyta</taxon>
        <taxon>Tracheophyta</taxon>
        <taxon>Spermatophyta</taxon>
        <taxon>Magnoliopsida</taxon>
        <taxon>Liliopsida</taxon>
        <taxon>Poales</taxon>
        <taxon>Poaceae</taxon>
        <taxon>BOP clade</taxon>
        <taxon>Pooideae</taxon>
        <taxon>Triticodae</taxon>
        <taxon>Triticeae</taxon>
        <taxon>Hordeinae</taxon>
        <taxon>Hordeum</taxon>
    </lineage>
</organism>
<keyword evidence="1" id="KW-0472">Membrane</keyword>
<keyword evidence="1" id="KW-1133">Transmembrane helix</keyword>
<feature type="transmembrane region" description="Helical" evidence="1">
    <location>
        <begin position="14"/>
        <end position="40"/>
    </location>
</feature>
<dbReference type="AlphaFoldDB" id="F2E7Y4"/>
<name>F2E7Y4_HORVV</name>